<accession>A0A369BN89</accession>
<sequence length="165" mass="18471">MRKKRLISWIVLAILTCAFTFYAGYVIGSRNHDSEGPSAFHQALRSKWVKEEKPPLPTITIQGIPIEVARGGYSWCSPTSSNESRCVSVDASIPELTATVVPAGSEIKTEAPQGIKEFTITNTSNDSNDDPYFVPKTKGKYLYNIHCEWFLDQGQAEYYFLVEVL</sequence>
<keyword evidence="2" id="KW-1185">Reference proteome</keyword>
<organism evidence="1 2">
    <name type="scientific">Fontibacillus phaseoli</name>
    <dbReference type="NCBI Taxonomy" id="1416533"/>
    <lineage>
        <taxon>Bacteria</taxon>
        <taxon>Bacillati</taxon>
        <taxon>Bacillota</taxon>
        <taxon>Bacilli</taxon>
        <taxon>Bacillales</taxon>
        <taxon>Paenibacillaceae</taxon>
        <taxon>Fontibacillus</taxon>
    </lineage>
</organism>
<evidence type="ECO:0000313" key="1">
    <source>
        <dbReference type="EMBL" id="RCX23079.1"/>
    </source>
</evidence>
<dbReference type="RefSeq" id="WP_114494996.1">
    <property type="nucleotide sequence ID" value="NZ_QPJW01000001.1"/>
</dbReference>
<dbReference type="AlphaFoldDB" id="A0A369BN89"/>
<gene>
    <name evidence="1" type="ORF">DFP94_101671</name>
</gene>
<proteinExistence type="predicted"/>
<comment type="caution">
    <text evidence="1">The sequence shown here is derived from an EMBL/GenBank/DDBJ whole genome shotgun (WGS) entry which is preliminary data.</text>
</comment>
<dbReference type="EMBL" id="QPJW01000001">
    <property type="protein sequence ID" value="RCX23079.1"/>
    <property type="molecule type" value="Genomic_DNA"/>
</dbReference>
<reference evidence="1 2" key="1">
    <citation type="submission" date="2018-07" db="EMBL/GenBank/DDBJ databases">
        <title>Genomic Encyclopedia of Type Strains, Phase III (KMG-III): the genomes of soil and plant-associated and newly described type strains.</title>
        <authorList>
            <person name="Whitman W."/>
        </authorList>
    </citation>
    <scope>NUCLEOTIDE SEQUENCE [LARGE SCALE GENOMIC DNA]</scope>
    <source>
        <strain evidence="1 2">CECT 8333</strain>
    </source>
</reference>
<protein>
    <submittedName>
        <fullName evidence="1">Uncharacterized protein</fullName>
    </submittedName>
</protein>
<dbReference type="OrthoDB" id="1797983at2"/>
<evidence type="ECO:0000313" key="2">
    <source>
        <dbReference type="Proteomes" id="UP000253090"/>
    </source>
</evidence>
<dbReference type="Proteomes" id="UP000253090">
    <property type="component" value="Unassembled WGS sequence"/>
</dbReference>
<name>A0A369BN89_9BACL</name>